<dbReference type="AlphaFoldDB" id="A0A3B0SV55"/>
<proteinExistence type="predicted"/>
<dbReference type="EMBL" id="UOEK01000572">
    <property type="protein sequence ID" value="VAW09398.1"/>
    <property type="molecule type" value="Genomic_DNA"/>
</dbReference>
<dbReference type="InterPro" id="IPR054485">
    <property type="entry name" value="FlK-like_dom"/>
</dbReference>
<feature type="domain" description="Fluoroacetyl-CoA-specific thioesterase-like" evidence="1">
    <location>
        <begin position="15"/>
        <end position="117"/>
    </location>
</feature>
<accession>A0A3B0SV55</accession>
<organism evidence="2">
    <name type="scientific">hydrothermal vent metagenome</name>
    <dbReference type="NCBI Taxonomy" id="652676"/>
    <lineage>
        <taxon>unclassified sequences</taxon>
        <taxon>metagenomes</taxon>
        <taxon>ecological metagenomes</taxon>
    </lineage>
</organism>
<reference evidence="2" key="1">
    <citation type="submission" date="2018-06" db="EMBL/GenBank/DDBJ databases">
        <authorList>
            <person name="Zhirakovskaya E."/>
        </authorList>
    </citation>
    <scope>NUCLEOTIDE SEQUENCE</scope>
</reference>
<dbReference type="PANTHER" id="PTHR36934">
    <property type="entry name" value="BLR0278 PROTEIN"/>
    <property type="match status" value="1"/>
</dbReference>
<protein>
    <recommendedName>
        <fullName evidence="1">Fluoroacetyl-CoA-specific thioesterase-like domain-containing protein</fullName>
    </recommendedName>
</protein>
<dbReference type="Pfam" id="PF22636">
    <property type="entry name" value="FlK"/>
    <property type="match status" value="1"/>
</dbReference>
<dbReference type="InterPro" id="IPR029069">
    <property type="entry name" value="HotDog_dom_sf"/>
</dbReference>
<evidence type="ECO:0000313" key="2">
    <source>
        <dbReference type="EMBL" id="VAW09398.1"/>
    </source>
</evidence>
<name>A0A3B0SV55_9ZZZZ</name>
<gene>
    <name evidence="2" type="ORF">MNBD_ACTINO02-1822</name>
</gene>
<dbReference type="PIRSF" id="PIRSF014972">
    <property type="entry name" value="FlK"/>
    <property type="match status" value="1"/>
</dbReference>
<dbReference type="Gene3D" id="3.10.129.10">
    <property type="entry name" value="Hotdog Thioesterase"/>
    <property type="match status" value="1"/>
</dbReference>
<dbReference type="InterPro" id="IPR025540">
    <property type="entry name" value="FlK"/>
</dbReference>
<evidence type="ECO:0000259" key="1">
    <source>
        <dbReference type="Pfam" id="PF22636"/>
    </source>
</evidence>
<sequence length="123" mass="13324">MEHQIGAWAEVTTTVSETDTAIHFGSGDVAVLATPRVVALVEEAACNAIRTSMEEGRTTVGTRIELDHLLPSPVGSQVIARAEVVSVDGHWVEFAVVVTMDGREVARGRHYRVGVARERFETP</sequence>
<dbReference type="SUPFAM" id="SSF54637">
    <property type="entry name" value="Thioesterase/thiol ester dehydrase-isomerase"/>
    <property type="match status" value="1"/>
</dbReference>
<dbReference type="PANTHER" id="PTHR36934:SF1">
    <property type="entry name" value="THIOESTERASE DOMAIN-CONTAINING PROTEIN"/>
    <property type="match status" value="1"/>
</dbReference>